<feature type="transmembrane region" description="Helical" evidence="7">
    <location>
        <begin position="148"/>
        <end position="166"/>
    </location>
</feature>
<dbReference type="Proteomes" id="UP001501147">
    <property type="component" value="Unassembled WGS sequence"/>
</dbReference>
<dbReference type="SUPFAM" id="SSF57850">
    <property type="entry name" value="RING/U-box"/>
    <property type="match status" value="1"/>
</dbReference>
<feature type="transmembrane region" description="Helical" evidence="7">
    <location>
        <begin position="262"/>
        <end position="282"/>
    </location>
</feature>
<feature type="transmembrane region" description="Helical" evidence="7">
    <location>
        <begin position="328"/>
        <end position="347"/>
    </location>
</feature>
<evidence type="ECO:0000313" key="9">
    <source>
        <dbReference type="EMBL" id="GAA4767932.1"/>
    </source>
</evidence>
<evidence type="ECO:0000313" key="10">
    <source>
        <dbReference type="Proteomes" id="UP001501147"/>
    </source>
</evidence>
<organism evidence="9 10">
    <name type="scientific">Streptomyces sanyensis</name>
    <dbReference type="NCBI Taxonomy" id="568869"/>
    <lineage>
        <taxon>Bacteria</taxon>
        <taxon>Bacillati</taxon>
        <taxon>Actinomycetota</taxon>
        <taxon>Actinomycetes</taxon>
        <taxon>Kitasatosporales</taxon>
        <taxon>Streptomycetaceae</taxon>
        <taxon>Streptomyces</taxon>
    </lineage>
</organism>
<feature type="transmembrane region" description="Helical" evidence="7">
    <location>
        <begin position="30"/>
        <end position="50"/>
    </location>
</feature>
<keyword evidence="10" id="KW-1185">Reference proteome</keyword>
<comment type="subcellular location">
    <subcellularLocation>
        <location evidence="1">Membrane</location>
        <topology evidence="1">Multi-pass membrane protein</topology>
    </subcellularLocation>
</comment>
<keyword evidence="6 7" id="KW-0472">Membrane</keyword>
<dbReference type="EMBL" id="BAABJV010000002">
    <property type="protein sequence ID" value="GAA4767932.1"/>
    <property type="molecule type" value="Genomic_DNA"/>
</dbReference>
<feature type="transmembrane region" description="Helical" evidence="7">
    <location>
        <begin position="117"/>
        <end position="136"/>
    </location>
</feature>
<dbReference type="Gene3D" id="1.20.1530.20">
    <property type="match status" value="1"/>
</dbReference>
<comment type="similarity">
    <text evidence="2">Belongs to the monovalent cation:proton antiporter 2 (CPA2) transporter (TC 2.A.37) family.</text>
</comment>
<name>A0ABP8ZWA3_9ACTN</name>
<dbReference type="Gene3D" id="3.30.40.10">
    <property type="entry name" value="Zinc/RING finger domain, C3HC4 (zinc finger)"/>
    <property type="match status" value="1"/>
</dbReference>
<accession>A0ABP8ZWA3</accession>
<dbReference type="PANTHER" id="PTHR42751:SF4">
    <property type="entry name" value="K(+)_H(+) ANTIPORTER SUBUNIT KHTU"/>
    <property type="match status" value="1"/>
</dbReference>
<feature type="domain" description="UBP-type" evidence="8">
    <location>
        <begin position="401"/>
        <end position="492"/>
    </location>
</feature>
<reference evidence="10" key="1">
    <citation type="journal article" date="2019" name="Int. J. Syst. Evol. Microbiol.">
        <title>The Global Catalogue of Microorganisms (GCM) 10K type strain sequencing project: providing services to taxonomists for standard genome sequencing and annotation.</title>
        <authorList>
            <consortium name="The Broad Institute Genomics Platform"/>
            <consortium name="The Broad Institute Genome Sequencing Center for Infectious Disease"/>
            <person name="Wu L."/>
            <person name="Ma J."/>
        </authorList>
    </citation>
    <scope>NUCLEOTIDE SEQUENCE [LARGE SCALE GENOMIC DNA]</scope>
    <source>
        <strain evidence="10">JCM 18324</strain>
    </source>
</reference>
<dbReference type="RefSeq" id="WP_345610526.1">
    <property type="nucleotide sequence ID" value="NZ_BAABJV010000002.1"/>
</dbReference>
<evidence type="ECO:0000256" key="4">
    <source>
        <dbReference type="ARBA" id="ARBA00022692"/>
    </source>
</evidence>
<keyword evidence="3" id="KW-0813">Transport</keyword>
<feature type="transmembrane region" description="Helical" evidence="7">
    <location>
        <begin position="6"/>
        <end position="23"/>
    </location>
</feature>
<keyword evidence="4 7" id="KW-0812">Transmembrane</keyword>
<evidence type="ECO:0000256" key="2">
    <source>
        <dbReference type="ARBA" id="ARBA00005551"/>
    </source>
</evidence>
<keyword evidence="5 7" id="KW-1133">Transmembrane helix</keyword>
<dbReference type="PROSITE" id="PS50271">
    <property type="entry name" value="ZF_UBP"/>
    <property type="match status" value="1"/>
</dbReference>
<dbReference type="InterPro" id="IPR013083">
    <property type="entry name" value="Znf_RING/FYVE/PHD"/>
</dbReference>
<feature type="transmembrane region" description="Helical" evidence="7">
    <location>
        <begin position="353"/>
        <end position="373"/>
    </location>
</feature>
<dbReference type="InterPro" id="IPR006153">
    <property type="entry name" value="Cation/H_exchanger_TM"/>
</dbReference>
<dbReference type="InterPro" id="IPR001607">
    <property type="entry name" value="Znf_UBP"/>
</dbReference>
<feature type="transmembrane region" description="Helical" evidence="7">
    <location>
        <begin position="294"/>
        <end position="316"/>
    </location>
</feature>
<evidence type="ECO:0000256" key="3">
    <source>
        <dbReference type="ARBA" id="ARBA00022448"/>
    </source>
</evidence>
<protein>
    <recommendedName>
        <fullName evidence="8">UBP-type domain-containing protein</fullName>
    </recommendedName>
</protein>
<sequence length="492" mass="51656">MHVDLVGLGLAVLVAGLVARLARRVGLPSVPCYMLVGILLGPGTPGPSVISHPEDLGLLAALGLVLLLFHLGVEFPLEQVLGGGRRLFLAAGCYIGLNVGAGFLFGLALGWGGAEALVVAGALGVSSSAIVTKLLVELHRLTNAETPVILGIIVIEDLFLAFYLALLSPVLSDAESPLALVGEVAVSFGFLALLFAVARFGARAVARLVGDREDELLIVLTVGLAVLVAGVSEEVGVSDAIGALMIGLVISRTRLKERLERLVLPLRDVLATVFFVAFGLSIEVGEMGAVVVPVLVAVLVTLLGNVTAGIVAARLFGFNQRGAANIGLTVLGRGEFSLILATLALGAGLDARIGPFVALYVLVLAVVSPVLAARSHLLARVMPDRLLRANWTYVREETISTSCTHLDRIRVTGTDTAVCEECVRLGTHWVQLRLCVTCGHVACCDDSPHRHARAHAEAAGHPVIQSAQPGEDWRFCFVDDTLVRAPMGSPRR</sequence>
<comment type="caution">
    <text evidence="9">The sequence shown here is derived from an EMBL/GenBank/DDBJ whole genome shotgun (WGS) entry which is preliminary data.</text>
</comment>
<evidence type="ECO:0000256" key="6">
    <source>
        <dbReference type="ARBA" id="ARBA00023136"/>
    </source>
</evidence>
<evidence type="ECO:0000256" key="7">
    <source>
        <dbReference type="SAM" id="Phobius"/>
    </source>
</evidence>
<dbReference type="InterPro" id="IPR038770">
    <property type="entry name" value="Na+/solute_symporter_sf"/>
</dbReference>
<dbReference type="PANTHER" id="PTHR42751">
    <property type="entry name" value="SODIUM/HYDROGEN EXCHANGER FAMILY/TRKA DOMAIN PROTEIN"/>
    <property type="match status" value="1"/>
</dbReference>
<gene>
    <name evidence="9" type="ORF">GCM10023329_13110</name>
</gene>
<feature type="transmembrane region" description="Helical" evidence="7">
    <location>
        <begin position="56"/>
        <end position="75"/>
    </location>
</feature>
<dbReference type="Pfam" id="PF00999">
    <property type="entry name" value="Na_H_Exchanger"/>
    <property type="match status" value="1"/>
</dbReference>
<evidence type="ECO:0000259" key="8">
    <source>
        <dbReference type="PROSITE" id="PS50271"/>
    </source>
</evidence>
<feature type="transmembrane region" description="Helical" evidence="7">
    <location>
        <begin position="87"/>
        <end position="111"/>
    </location>
</feature>
<dbReference type="Pfam" id="PF02148">
    <property type="entry name" value="zf-UBP"/>
    <property type="match status" value="1"/>
</dbReference>
<evidence type="ECO:0000256" key="5">
    <source>
        <dbReference type="ARBA" id="ARBA00022989"/>
    </source>
</evidence>
<feature type="transmembrane region" description="Helical" evidence="7">
    <location>
        <begin position="178"/>
        <end position="202"/>
    </location>
</feature>
<evidence type="ECO:0000256" key="1">
    <source>
        <dbReference type="ARBA" id="ARBA00004141"/>
    </source>
</evidence>
<proteinExistence type="inferred from homology"/>